<accession>B6WXQ4</accession>
<name>B6WXQ4_9BACT</name>
<dbReference type="Proteomes" id="UP000003676">
    <property type="component" value="Unassembled WGS sequence"/>
</dbReference>
<dbReference type="OrthoDB" id="149299at2"/>
<proteinExistence type="predicted"/>
<comment type="caution">
    <text evidence="1">The sequence shown here is derived from an EMBL/GenBank/DDBJ whole genome shotgun (WGS) entry which is preliminary data.</text>
</comment>
<dbReference type="HOGENOM" id="CLU_102104_0_1_7"/>
<dbReference type="InterPro" id="IPR007499">
    <property type="entry name" value="ERF_bacteria_virus"/>
</dbReference>
<dbReference type="RefSeq" id="WP_006008885.1">
    <property type="nucleotide sequence ID" value="NZ_DS996360.1"/>
</dbReference>
<protein>
    <submittedName>
        <fullName evidence="1">Erf family protein</fullName>
    </submittedName>
</protein>
<evidence type="ECO:0000313" key="1">
    <source>
        <dbReference type="EMBL" id="EEB32262.1"/>
    </source>
</evidence>
<dbReference type="AlphaFoldDB" id="B6WXQ4"/>
<dbReference type="eggNOG" id="ENOG5032RPD">
    <property type="taxonomic scope" value="Bacteria"/>
</dbReference>
<evidence type="ECO:0000313" key="2">
    <source>
        <dbReference type="Proteomes" id="UP000003676"/>
    </source>
</evidence>
<reference evidence="1 2" key="1">
    <citation type="submission" date="2008-10" db="EMBL/GenBank/DDBJ databases">
        <title>Draft genome sequence of Desulvovibrio piger (ATCC 29098).</title>
        <authorList>
            <person name="Sudarsanam P."/>
            <person name="Ley R."/>
            <person name="Guruge J."/>
            <person name="Turnbaugh P.J."/>
            <person name="Mahowald M."/>
            <person name="Liep D."/>
            <person name="Gordon J."/>
        </authorList>
    </citation>
    <scope>NUCLEOTIDE SEQUENCE [LARGE SCALE GENOMIC DNA]</scope>
    <source>
        <strain evidence="1 2">ATCC 29098</strain>
    </source>
</reference>
<sequence length="236" mass="25940">MDYAFCSAEITELSKALIAVQKDLKPALKDAVNPFVHNSYASLGSIMDACRNALIEHDVLLTQYPVPVEGEYLGLVTKLVHAKSGQYQASLAVIPLAKHDPQAMGSAITYGRRYALSAMLGILPEEDDDGNAACNIMEPSPKRRTSHPVGASRKQAAAPVQANVQNRPSLSALLADLGLAELTHCYRAYLQDQYGCAPDRLPSEVYSEQKDHLERCKKEPLTLRNFMRTLHSYKLA</sequence>
<reference evidence="1 2" key="2">
    <citation type="submission" date="2008-10" db="EMBL/GenBank/DDBJ databases">
        <authorList>
            <person name="Fulton L."/>
            <person name="Clifton S."/>
            <person name="Fulton B."/>
            <person name="Xu J."/>
            <person name="Minx P."/>
            <person name="Pepin K.H."/>
            <person name="Johnson M."/>
            <person name="Bhonagiri V."/>
            <person name="Nash W.E."/>
            <person name="Mardis E.R."/>
            <person name="Wilson R.K."/>
        </authorList>
    </citation>
    <scope>NUCLEOTIDE SEQUENCE [LARGE SCALE GENOMIC DNA]</scope>
    <source>
        <strain evidence="1 2">ATCC 29098</strain>
    </source>
</reference>
<dbReference type="EMBL" id="ABXU01000083">
    <property type="protein sequence ID" value="EEB32262.1"/>
    <property type="molecule type" value="Genomic_DNA"/>
</dbReference>
<organism evidence="1 2">
    <name type="scientific">Desulfovibrio piger ATCC 29098</name>
    <dbReference type="NCBI Taxonomy" id="411464"/>
    <lineage>
        <taxon>Bacteria</taxon>
        <taxon>Pseudomonadati</taxon>
        <taxon>Thermodesulfobacteriota</taxon>
        <taxon>Desulfovibrionia</taxon>
        <taxon>Desulfovibrionales</taxon>
        <taxon>Desulfovibrionaceae</taxon>
        <taxon>Desulfovibrio</taxon>
    </lineage>
</organism>
<gene>
    <name evidence="1" type="ORF">DESPIG_02881</name>
</gene>
<dbReference type="Pfam" id="PF04404">
    <property type="entry name" value="ERF"/>
    <property type="match status" value="1"/>
</dbReference>